<evidence type="ECO:0000256" key="5">
    <source>
        <dbReference type="ARBA" id="ARBA00023212"/>
    </source>
</evidence>
<evidence type="ECO:0000313" key="6">
    <source>
        <dbReference type="EMBL" id="TMW61728.1"/>
    </source>
</evidence>
<protein>
    <recommendedName>
        <fullName evidence="3">KIF-binding protein</fullName>
    </recommendedName>
</protein>
<keyword evidence="5" id="KW-0206">Cytoskeleton</keyword>
<evidence type="ECO:0000256" key="3">
    <source>
        <dbReference type="ARBA" id="ARBA00016840"/>
    </source>
</evidence>
<dbReference type="OrthoDB" id="409897at2759"/>
<dbReference type="GO" id="GO:0005856">
    <property type="term" value="C:cytoskeleton"/>
    <property type="evidence" value="ECO:0007669"/>
    <property type="project" value="UniProtKB-SubCell"/>
</dbReference>
<dbReference type="Pfam" id="PF12309">
    <property type="entry name" value="KBP_C"/>
    <property type="match status" value="1"/>
</dbReference>
<evidence type="ECO:0000256" key="2">
    <source>
        <dbReference type="ARBA" id="ARBA00010305"/>
    </source>
</evidence>
<dbReference type="AlphaFoldDB" id="A0A8K1CEU9"/>
<proteinExistence type="inferred from homology"/>
<keyword evidence="4" id="KW-0963">Cytoplasm</keyword>
<reference evidence="6" key="1">
    <citation type="submission" date="2019-03" db="EMBL/GenBank/DDBJ databases">
        <title>Long read genome sequence of the mycoparasitic Pythium oligandrum ATCC 38472 isolated from sugarbeet rhizosphere.</title>
        <authorList>
            <person name="Gaulin E."/>
        </authorList>
    </citation>
    <scope>NUCLEOTIDE SEQUENCE</scope>
    <source>
        <strain evidence="6">ATCC 38472_TT</strain>
    </source>
</reference>
<dbReference type="PANTHER" id="PTHR46321:SF1">
    <property type="entry name" value="KIF-BINDING PROTEIN"/>
    <property type="match status" value="1"/>
</dbReference>
<dbReference type="PANTHER" id="PTHR46321">
    <property type="entry name" value="KIF1-BINDING PROTEIN"/>
    <property type="match status" value="1"/>
</dbReference>
<gene>
    <name evidence="6" type="ORF">Poli38472_010791</name>
</gene>
<organism evidence="6 7">
    <name type="scientific">Pythium oligandrum</name>
    <name type="common">Mycoparasitic fungus</name>
    <dbReference type="NCBI Taxonomy" id="41045"/>
    <lineage>
        <taxon>Eukaryota</taxon>
        <taxon>Sar</taxon>
        <taxon>Stramenopiles</taxon>
        <taxon>Oomycota</taxon>
        <taxon>Peronosporomycetes</taxon>
        <taxon>Pythiales</taxon>
        <taxon>Pythiaceae</taxon>
        <taxon>Pythium</taxon>
    </lineage>
</organism>
<comment type="caution">
    <text evidence="6">The sequence shown here is derived from an EMBL/GenBank/DDBJ whole genome shotgun (WGS) entry which is preliminary data.</text>
</comment>
<evidence type="ECO:0000256" key="4">
    <source>
        <dbReference type="ARBA" id="ARBA00022490"/>
    </source>
</evidence>
<comment type="subcellular location">
    <subcellularLocation>
        <location evidence="1">Cytoplasm</location>
        <location evidence="1">Cytoskeleton</location>
    </subcellularLocation>
</comment>
<dbReference type="InterPro" id="IPR022083">
    <property type="entry name" value="KBP"/>
</dbReference>
<evidence type="ECO:0000313" key="7">
    <source>
        <dbReference type="Proteomes" id="UP000794436"/>
    </source>
</evidence>
<comment type="similarity">
    <text evidence="2">Belongs to the KIF-binding protein family.</text>
</comment>
<keyword evidence="7" id="KW-1185">Reference proteome</keyword>
<sequence length="623" mass="70302">MTSKAESMIPEDFTALLRHVEELAATPNPDATPYASHYQSIEILQKWLTTPMDPLEEAIARIKLGTTYLHVEEPHQAQPMLEQAATFFYPKLLEYIKTIDEPSEQDEGKEDEPIATQIQRLLTQLPGIELPEELRSSERAQFAHYPLELLNQAGILWSNRTQPRRALCCFHACVQLASSIDALSCKSEEEAEELRSTSRSIQAHAQFYLAQVYGTLQLADASAQACLATLELQLQGFLALLAQSKAPNSRGETTVNDWVKNAVRLAEYYLETAYLHDAATCLYASEYILGQLCTQPSDEDDEERRLRLGEIHMTWAKIHQLTLQEAVWRQDTPLPPNTAPAPDQDAPIETKSLERLLGPADASDLKSFSSLLMQVTAVGAIKSFDTAREVFKQGMSASDAALQIFSLDGFVTAHVRLRQLQSRLYRRLVAFETDRKRQIAMHLRRLGLLTPLLTAELNPAAYTALIQELLYEAAEVATELHDLKQLHKPNEANNTYAFKAIQWYRDYIALFYPSGPARLVLPSQEMTPEEFKAVLHGYFALGRVCGKVWFPQDQEKTVACWKQAIESFEAVKTLVKLYERLPGNEARASALRTLYGAELVMCDDMIELLPEKINQLVYNGKRV</sequence>
<name>A0A8K1CEU9_PYTOL</name>
<accession>A0A8K1CEU9</accession>
<dbReference type="Proteomes" id="UP000794436">
    <property type="component" value="Unassembled WGS sequence"/>
</dbReference>
<evidence type="ECO:0000256" key="1">
    <source>
        <dbReference type="ARBA" id="ARBA00004245"/>
    </source>
</evidence>
<dbReference type="EMBL" id="SPLM01000075">
    <property type="protein sequence ID" value="TMW61728.1"/>
    <property type="molecule type" value="Genomic_DNA"/>
</dbReference>